<dbReference type="RefSeq" id="WP_137602721.1">
    <property type="nucleotide sequence ID" value="NZ_BJEB01000073.1"/>
</dbReference>
<evidence type="ECO:0000256" key="6">
    <source>
        <dbReference type="ARBA" id="ARBA00023136"/>
    </source>
</evidence>
<organism evidence="9 10">
    <name type="scientific">Paucilactobacillus nenjiangensis</name>
    <dbReference type="NCBI Taxonomy" id="1296540"/>
    <lineage>
        <taxon>Bacteria</taxon>
        <taxon>Bacillati</taxon>
        <taxon>Bacillota</taxon>
        <taxon>Bacilli</taxon>
        <taxon>Lactobacillales</taxon>
        <taxon>Lactobacillaceae</taxon>
        <taxon>Paucilactobacillus</taxon>
    </lineage>
</organism>
<dbReference type="NCBIfam" id="TIGR00861">
    <property type="entry name" value="MIP"/>
    <property type="match status" value="1"/>
</dbReference>
<proteinExistence type="inferred from homology"/>
<dbReference type="InterPro" id="IPR000425">
    <property type="entry name" value="MIP"/>
</dbReference>
<evidence type="ECO:0000313" key="9">
    <source>
        <dbReference type="EMBL" id="QER67963.1"/>
    </source>
</evidence>
<evidence type="ECO:0000256" key="7">
    <source>
        <dbReference type="RuleBase" id="RU000477"/>
    </source>
</evidence>
<keyword evidence="10" id="KW-1185">Reference proteome</keyword>
<dbReference type="OrthoDB" id="9807293at2"/>
<reference evidence="9 10" key="1">
    <citation type="submission" date="2019-09" db="EMBL/GenBank/DDBJ databases">
        <title>Complete Genome Sequence of Lactobacillus nenjiangensis SH-Y15, isolated from sauerkraut.</title>
        <authorList>
            <person name="Yang H."/>
        </authorList>
    </citation>
    <scope>NUCLEOTIDE SEQUENCE [LARGE SCALE GENOMIC DNA]</scope>
    <source>
        <strain evidence="9 10">SH-Y15</strain>
    </source>
</reference>
<protein>
    <submittedName>
        <fullName evidence="9">Aquaporin family protein</fullName>
    </submittedName>
</protein>
<name>A0A5P1X365_9LACO</name>
<dbReference type="AlphaFoldDB" id="A0A5P1X365"/>
<dbReference type="EMBL" id="CP043939">
    <property type="protein sequence ID" value="QER67963.1"/>
    <property type="molecule type" value="Genomic_DNA"/>
</dbReference>
<dbReference type="PANTHER" id="PTHR43829">
    <property type="entry name" value="AQUAPORIN OR AQUAGLYCEROPORIN RELATED"/>
    <property type="match status" value="1"/>
</dbReference>
<keyword evidence="6 8" id="KW-0472">Membrane</keyword>
<dbReference type="InterPro" id="IPR022357">
    <property type="entry name" value="MIP_CS"/>
</dbReference>
<dbReference type="GO" id="GO:0005886">
    <property type="term" value="C:plasma membrane"/>
    <property type="evidence" value="ECO:0007669"/>
    <property type="project" value="TreeGrafter"/>
</dbReference>
<evidence type="ECO:0000256" key="8">
    <source>
        <dbReference type="SAM" id="Phobius"/>
    </source>
</evidence>
<dbReference type="PRINTS" id="PR00783">
    <property type="entry name" value="MINTRINSICP"/>
</dbReference>
<keyword evidence="3 7" id="KW-0813">Transport</keyword>
<dbReference type="Pfam" id="PF00230">
    <property type="entry name" value="MIP"/>
    <property type="match status" value="1"/>
</dbReference>
<evidence type="ECO:0000256" key="4">
    <source>
        <dbReference type="ARBA" id="ARBA00022692"/>
    </source>
</evidence>
<feature type="transmembrane region" description="Helical" evidence="8">
    <location>
        <begin position="87"/>
        <end position="109"/>
    </location>
</feature>
<sequence>MHYSLLIRAIAEFIGTAFLVVLGNGSVANVELKGTKGSHGGWILIGLGYGAGVLIPAMMFGNVSGNHINPAFTLGLAINGMFPWSNVIPYLAAQFAGAIVGQLIVVWCYKPYYNQTENPEAILGTFSTIDAAHSYRDGFVNEFVGTFILVFGALAMTKNIAFEQNIALANFSVGFLVATLVISMGGATGPALNPVRDLGPRLVHALYPIKNKGDSHWDYSWVPVVAPILAGILAVFVYKSIFI</sequence>
<dbReference type="SUPFAM" id="SSF81338">
    <property type="entry name" value="Aquaporin-like"/>
    <property type="match status" value="1"/>
</dbReference>
<evidence type="ECO:0000313" key="10">
    <source>
        <dbReference type="Proteomes" id="UP000325295"/>
    </source>
</evidence>
<keyword evidence="5 8" id="KW-1133">Transmembrane helix</keyword>
<accession>A0A5P1X365</accession>
<feature type="transmembrane region" description="Helical" evidence="8">
    <location>
        <begin position="40"/>
        <end position="60"/>
    </location>
</feature>
<dbReference type="PROSITE" id="PS00221">
    <property type="entry name" value="MIP"/>
    <property type="match status" value="1"/>
</dbReference>
<gene>
    <name evidence="9" type="ORF">F0161_08980</name>
</gene>
<dbReference type="Proteomes" id="UP000325295">
    <property type="component" value="Chromosome"/>
</dbReference>
<evidence type="ECO:0000256" key="2">
    <source>
        <dbReference type="ARBA" id="ARBA00006175"/>
    </source>
</evidence>
<dbReference type="PANTHER" id="PTHR43829:SF9">
    <property type="entry name" value="AQUAPORIN-9"/>
    <property type="match status" value="1"/>
</dbReference>
<feature type="transmembrane region" description="Helical" evidence="8">
    <location>
        <begin position="166"/>
        <end position="187"/>
    </location>
</feature>
<dbReference type="Gene3D" id="1.20.1080.10">
    <property type="entry name" value="Glycerol uptake facilitator protein"/>
    <property type="match status" value="1"/>
</dbReference>
<comment type="subcellular location">
    <subcellularLocation>
        <location evidence="1">Membrane</location>
        <topology evidence="1">Multi-pass membrane protein</topology>
    </subcellularLocation>
</comment>
<keyword evidence="4 7" id="KW-0812">Transmembrane</keyword>
<dbReference type="InterPro" id="IPR023271">
    <property type="entry name" value="Aquaporin-like"/>
</dbReference>
<dbReference type="InterPro" id="IPR050363">
    <property type="entry name" value="MIP/Aquaporin"/>
</dbReference>
<evidence type="ECO:0000256" key="1">
    <source>
        <dbReference type="ARBA" id="ARBA00004141"/>
    </source>
</evidence>
<feature type="transmembrane region" description="Helical" evidence="8">
    <location>
        <begin position="6"/>
        <end position="28"/>
    </location>
</feature>
<dbReference type="GO" id="GO:0015254">
    <property type="term" value="F:glycerol channel activity"/>
    <property type="evidence" value="ECO:0007669"/>
    <property type="project" value="TreeGrafter"/>
</dbReference>
<dbReference type="CDD" id="cd00333">
    <property type="entry name" value="MIP"/>
    <property type="match status" value="1"/>
</dbReference>
<evidence type="ECO:0000256" key="3">
    <source>
        <dbReference type="ARBA" id="ARBA00022448"/>
    </source>
</evidence>
<evidence type="ECO:0000256" key="5">
    <source>
        <dbReference type="ARBA" id="ARBA00022989"/>
    </source>
</evidence>
<feature type="transmembrane region" description="Helical" evidence="8">
    <location>
        <begin position="219"/>
        <end position="238"/>
    </location>
</feature>
<dbReference type="KEGG" id="lnn:F0161_08980"/>
<comment type="similarity">
    <text evidence="2 7">Belongs to the MIP/aquaporin (TC 1.A.8) family.</text>
</comment>